<reference evidence="2" key="1">
    <citation type="submission" date="2021-02" db="EMBL/GenBank/DDBJ databases">
        <authorList>
            <person name="Dougan E. K."/>
            <person name="Rhodes N."/>
            <person name="Thang M."/>
            <person name="Chan C."/>
        </authorList>
    </citation>
    <scope>NUCLEOTIDE SEQUENCE</scope>
</reference>
<feature type="region of interest" description="Disordered" evidence="1">
    <location>
        <begin position="1"/>
        <end position="23"/>
    </location>
</feature>
<dbReference type="EMBL" id="CAJNDS010002749">
    <property type="protein sequence ID" value="CAE7584052.1"/>
    <property type="molecule type" value="Genomic_DNA"/>
</dbReference>
<dbReference type="AlphaFoldDB" id="A0A812UT11"/>
<proteinExistence type="predicted"/>
<gene>
    <name evidence="2" type="ORF">SNAT2548_LOCUS33313</name>
</gene>
<organism evidence="2 3">
    <name type="scientific">Symbiodinium natans</name>
    <dbReference type="NCBI Taxonomy" id="878477"/>
    <lineage>
        <taxon>Eukaryota</taxon>
        <taxon>Sar</taxon>
        <taxon>Alveolata</taxon>
        <taxon>Dinophyceae</taxon>
        <taxon>Suessiales</taxon>
        <taxon>Symbiodiniaceae</taxon>
        <taxon>Symbiodinium</taxon>
    </lineage>
</organism>
<dbReference type="Proteomes" id="UP000604046">
    <property type="component" value="Unassembled WGS sequence"/>
</dbReference>
<name>A0A812UT11_9DINO</name>
<sequence length="168" mass="17583">MEAHVAEVEAARTSLEGRPGDSGLGALSPLANLGNLGNLGTSSQATTQMDPAYTSPAMVGPRSSGQSSAVVTAEKILRAWDSHDELESATGSGPFSIDYPKQTFQSDLTTSQSSPARGSLKQCLLSPTFEVLMSALVLLNLAWMAVWCLGYTLGICSCPEFGPKVLES</sequence>
<protein>
    <submittedName>
        <fullName evidence="2">Uncharacterized protein</fullName>
    </submittedName>
</protein>
<accession>A0A812UT11</accession>
<feature type="compositionally biased region" description="Basic and acidic residues" evidence="1">
    <location>
        <begin position="1"/>
        <end position="10"/>
    </location>
</feature>
<keyword evidence="3" id="KW-1185">Reference proteome</keyword>
<evidence type="ECO:0000313" key="2">
    <source>
        <dbReference type="EMBL" id="CAE7584052.1"/>
    </source>
</evidence>
<evidence type="ECO:0000256" key="1">
    <source>
        <dbReference type="SAM" id="MobiDB-lite"/>
    </source>
</evidence>
<evidence type="ECO:0000313" key="3">
    <source>
        <dbReference type="Proteomes" id="UP000604046"/>
    </source>
</evidence>
<comment type="caution">
    <text evidence="2">The sequence shown here is derived from an EMBL/GenBank/DDBJ whole genome shotgun (WGS) entry which is preliminary data.</text>
</comment>